<feature type="domain" description="RNA 2-O ribose methyltransferase substrate binding" evidence="4">
    <location>
        <begin position="41"/>
        <end position="117"/>
    </location>
</feature>
<keyword evidence="3 5" id="KW-0808">Transferase</keyword>
<dbReference type="CDD" id="cd18095">
    <property type="entry name" value="SpoU-like_rRNA-MTase"/>
    <property type="match status" value="1"/>
</dbReference>
<accession>A0A212LK17</accession>
<dbReference type="EMBL" id="FMJD01000010">
    <property type="protein sequence ID" value="SCM77860.1"/>
    <property type="molecule type" value="Genomic_DNA"/>
</dbReference>
<dbReference type="GO" id="GO:0006396">
    <property type="term" value="P:RNA processing"/>
    <property type="evidence" value="ECO:0007669"/>
    <property type="project" value="InterPro"/>
</dbReference>
<dbReference type="SUPFAM" id="SSF75217">
    <property type="entry name" value="alpha/beta knot"/>
    <property type="match status" value="1"/>
</dbReference>
<keyword evidence="2 5" id="KW-0489">Methyltransferase</keyword>
<dbReference type="GO" id="GO:0032259">
    <property type="term" value="P:methylation"/>
    <property type="evidence" value="ECO:0007669"/>
    <property type="project" value="UniProtKB-KW"/>
</dbReference>
<dbReference type="Pfam" id="PF22435">
    <property type="entry name" value="MRM3-like_sub_bind"/>
    <property type="match status" value="1"/>
</dbReference>
<dbReference type="PANTHER" id="PTHR43191">
    <property type="entry name" value="RRNA METHYLTRANSFERASE 3"/>
    <property type="match status" value="1"/>
</dbReference>
<proteinExistence type="inferred from homology"/>
<dbReference type="InterPro" id="IPR013123">
    <property type="entry name" value="SpoU_subst-bd"/>
</dbReference>
<dbReference type="PANTHER" id="PTHR43191:SF2">
    <property type="entry name" value="RRNA METHYLTRANSFERASE 3, MITOCHONDRIAL"/>
    <property type="match status" value="1"/>
</dbReference>
<dbReference type="InterPro" id="IPR051259">
    <property type="entry name" value="rRNA_Methyltransferase"/>
</dbReference>
<dbReference type="GO" id="GO:0005737">
    <property type="term" value="C:cytoplasm"/>
    <property type="evidence" value="ECO:0007669"/>
    <property type="project" value="UniProtKB-ARBA"/>
</dbReference>
<dbReference type="Gene3D" id="3.30.1330.30">
    <property type="match status" value="1"/>
</dbReference>
<evidence type="ECO:0000256" key="3">
    <source>
        <dbReference type="ARBA" id="ARBA00022679"/>
    </source>
</evidence>
<dbReference type="RefSeq" id="WP_288197650.1">
    <property type="nucleotide sequence ID" value="NZ_LT608334.1"/>
</dbReference>
<sequence>MADRERAPGAVRQITSLVNPIVKDIRALAMKKAREETGRFLGEGLKLVTDALEENWPIAAIAYAPAVRDQPHVAKAAAAVRARGGDVLEMGEAVLAKITRRDNPQMVVGVFGQRLKPLADIKVGEGEVWVALEQVRDPGNLGTIIRTVDSVGAKGVVLVGDTCDPFSFETVRATMGSLFHVPLVKTNRDAFLAWAKATDVRLVGTHLKATHDYRKVESRAPTVLVMGNEQAGMTEEMTAACDVRVKIPMAGRADSLNLAVATGVMLYELRRGQLS</sequence>
<dbReference type="InterPro" id="IPR001537">
    <property type="entry name" value="SpoU_MeTrfase"/>
</dbReference>
<evidence type="ECO:0000313" key="5">
    <source>
        <dbReference type="EMBL" id="SCM77860.1"/>
    </source>
</evidence>
<name>A0A212LK17_9HYPH</name>
<protein>
    <submittedName>
        <fullName evidence="5">RNA methyltransferase</fullName>
    </submittedName>
</protein>
<evidence type="ECO:0000259" key="4">
    <source>
        <dbReference type="SMART" id="SM00967"/>
    </source>
</evidence>
<dbReference type="Gene3D" id="3.40.1280.10">
    <property type="match status" value="1"/>
</dbReference>
<gene>
    <name evidence="5" type="ORF">KL86PLE_60175</name>
</gene>
<comment type="similarity">
    <text evidence="1">Belongs to the class IV-like SAM-binding methyltransferase superfamily. RNA methyltransferase TrmH family.</text>
</comment>
<dbReference type="InterPro" id="IPR029064">
    <property type="entry name" value="Ribosomal_eL30-like_sf"/>
</dbReference>
<dbReference type="GO" id="GO:0003723">
    <property type="term" value="F:RNA binding"/>
    <property type="evidence" value="ECO:0007669"/>
    <property type="project" value="InterPro"/>
</dbReference>
<dbReference type="GO" id="GO:0008173">
    <property type="term" value="F:RNA methyltransferase activity"/>
    <property type="evidence" value="ECO:0007669"/>
    <property type="project" value="InterPro"/>
</dbReference>
<dbReference type="InterPro" id="IPR053888">
    <property type="entry name" value="MRM3-like_sub_bind"/>
</dbReference>
<dbReference type="SUPFAM" id="SSF55315">
    <property type="entry name" value="L30e-like"/>
    <property type="match status" value="1"/>
</dbReference>
<dbReference type="Pfam" id="PF00588">
    <property type="entry name" value="SpoU_methylase"/>
    <property type="match status" value="1"/>
</dbReference>
<dbReference type="InterPro" id="IPR029026">
    <property type="entry name" value="tRNA_m1G_MTases_N"/>
</dbReference>
<reference evidence="5" key="1">
    <citation type="submission" date="2016-08" db="EMBL/GenBank/DDBJ databases">
        <authorList>
            <person name="Seilhamer J.J."/>
        </authorList>
    </citation>
    <scope>NUCLEOTIDE SEQUENCE</scope>
    <source>
        <strain evidence="5">86</strain>
    </source>
</reference>
<organism evidence="5">
    <name type="scientific">uncultured Pleomorphomonas sp</name>
    <dbReference type="NCBI Taxonomy" id="442121"/>
    <lineage>
        <taxon>Bacteria</taxon>
        <taxon>Pseudomonadati</taxon>
        <taxon>Pseudomonadota</taxon>
        <taxon>Alphaproteobacteria</taxon>
        <taxon>Hyphomicrobiales</taxon>
        <taxon>Pleomorphomonadaceae</taxon>
        <taxon>Pleomorphomonas</taxon>
        <taxon>environmental samples</taxon>
    </lineage>
</organism>
<evidence type="ECO:0000256" key="2">
    <source>
        <dbReference type="ARBA" id="ARBA00022603"/>
    </source>
</evidence>
<dbReference type="InterPro" id="IPR029028">
    <property type="entry name" value="Alpha/beta_knot_MTases"/>
</dbReference>
<dbReference type="AlphaFoldDB" id="A0A212LK17"/>
<dbReference type="SMART" id="SM00967">
    <property type="entry name" value="SpoU_sub_bind"/>
    <property type="match status" value="1"/>
</dbReference>
<evidence type="ECO:0000256" key="1">
    <source>
        <dbReference type="ARBA" id="ARBA00007228"/>
    </source>
</evidence>